<dbReference type="Proteomes" id="UP000000267">
    <property type="component" value="Unassembled WGS sequence"/>
</dbReference>
<dbReference type="Pfam" id="PF04752">
    <property type="entry name" value="ChaC"/>
    <property type="match status" value="1"/>
</dbReference>
<dbReference type="InterPro" id="IPR006840">
    <property type="entry name" value="ChaC"/>
</dbReference>
<dbReference type="GO" id="GO:0006751">
    <property type="term" value="P:glutathione catabolic process"/>
    <property type="evidence" value="ECO:0007669"/>
    <property type="project" value="EnsemblFungi"/>
</dbReference>
<gene>
    <name evidence="3" type="ORF">Kpol_1025p3</name>
</gene>
<keyword evidence="4" id="KW-1185">Reference proteome</keyword>
<dbReference type="InterPro" id="IPR013024">
    <property type="entry name" value="GGCT-like"/>
</dbReference>
<organism evidence="4">
    <name type="scientific">Vanderwaltozyma polyspora (strain ATCC 22028 / DSM 70294 / BCRC 21397 / CBS 2163 / NBRC 10782 / NRRL Y-8283 / UCD 57-17)</name>
    <name type="common">Kluyveromyces polysporus</name>
    <dbReference type="NCBI Taxonomy" id="436907"/>
    <lineage>
        <taxon>Eukaryota</taxon>
        <taxon>Fungi</taxon>
        <taxon>Dikarya</taxon>
        <taxon>Ascomycota</taxon>
        <taxon>Saccharomycotina</taxon>
        <taxon>Saccharomycetes</taxon>
        <taxon>Saccharomycetales</taxon>
        <taxon>Saccharomycetaceae</taxon>
        <taxon>Vanderwaltozyma</taxon>
    </lineage>
</organism>
<sequence length="239" mass="27000">MTVEQKNGAWILGYGSLIYKPPPHYQYRIPAVIHGYIRRFWQSSIDHRGTPDYPGRVVTLVPYDEIISTPAYLNDVKYYNNSTSSDLLKLSDCSTLGVVYYISPEFVDKVKTYLDVREQNGYTLHKVKVHLEPNASQHNIDDLNHLLDELPSDTLTGKKILETSVYIGTSDNEAFVGAENIKDTAKVIATSIGPSGLNYEYLKLLHDSLLIIQENRSDDAISDNYLVELLKNVNSIKDS</sequence>
<dbReference type="AlphaFoldDB" id="A7TKS9"/>
<dbReference type="KEGG" id="vpo:Kpol_1025p3"/>
<dbReference type="eggNOG" id="KOG3182">
    <property type="taxonomic scope" value="Eukaryota"/>
</dbReference>
<dbReference type="Gene3D" id="3.10.490.10">
    <property type="entry name" value="Gamma-glutamyl cyclotransferase-like"/>
    <property type="match status" value="1"/>
</dbReference>
<evidence type="ECO:0000256" key="2">
    <source>
        <dbReference type="ARBA" id="ARBA00023239"/>
    </source>
</evidence>
<accession>A7TKS9</accession>
<keyword evidence="2" id="KW-0456">Lyase</keyword>
<dbReference type="OMA" id="WIFGYGE"/>
<dbReference type="GeneID" id="5545327"/>
<dbReference type="InParanoid" id="A7TKS9"/>
<dbReference type="EMBL" id="DS480410">
    <property type="protein sequence ID" value="EDO17084.1"/>
    <property type="molecule type" value="Genomic_DNA"/>
</dbReference>
<dbReference type="GO" id="GO:0003839">
    <property type="term" value="F:gamma-glutamylcyclotransferase activity"/>
    <property type="evidence" value="ECO:0007669"/>
    <property type="project" value="EnsemblFungi"/>
</dbReference>
<dbReference type="RefSeq" id="XP_001644942.1">
    <property type="nucleotide sequence ID" value="XM_001644892.1"/>
</dbReference>
<dbReference type="CDD" id="cd06661">
    <property type="entry name" value="GGCT_like"/>
    <property type="match status" value="1"/>
</dbReference>
<evidence type="ECO:0000313" key="3">
    <source>
        <dbReference type="EMBL" id="EDO17084.1"/>
    </source>
</evidence>
<dbReference type="GO" id="GO:0061928">
    <property type="term" value="F:glutathione specific gamma-glutamylcyclotransferase activity"/>
    <property type="evidence" value="ECO:0007669"/>
    <property type="project" value="UniProtKB-EC"/>
</dbReference>
<dbReference type="PANTHER" id="PTHR12192:SF2">
    <property type="entry name" value="GLUTATHIONE-SPECIFIC GAMMA-GLUTAMYLCYCLOTRANSFERASE 2"/>
    <property type="match status" value="1"/>
</dbReference>
<dbReference type="HOGENOM" id="CLU_070703_0_0_1"/>
<evidence type="ECO:0000313" key="4">
    <source>
        <dbReference type="Proteomes" id="UP000000267"/>
    </source>
</evidence>
<evidence type="ECO:0000256" key="1">
    <source>
        <dbReference type="ARBA" id="ARBA00012344"/>
    </source>
</evidence>
<dbReference type="OrthoDB" id="1933483at2759"/>
<dbReference type="PhylomeDB" id="A7TKS9"/>
<dbReference type="FunCoup" id="A7TKS9">
    <property type="interactions" value="345"/>
</dbReference>
<dbReference type="PANTHER" id="PTHR12192">
    <property type="entry name" value="CATION TRANSPORT PROTEIN CHAC-RELATED"/>
    <property type="match status" value="1"/>
</dbReference>
<proteinExistence type="predicted"/>
<dbReference type="GO" id="GO:0005737">
    <property type="term" value="C:cytoplasm"/>
    <property type="evidence" value="ECO:0007669"/>
    <property type="project" value="TreeGrafter"/>
</dbReference>
<reference evidence="3 4" key="1">
    <citation type="journal article" date="2007" name="Proc. Natl. Acad. Sci. U.S.A.">
        <title>Independent sorting-out of thousands of duplicated gene pairs in two yeast species descended from a whole-genome duplication.</title>
        <authorList>
            <person name="Scannell D.R."/>
            <person name="Frank A.C."/>
            <person name="Conant G.C."/>
            <person name="Byrne K.P."/>
            <person name="Woolfit M."/>
            <person name="Wolfe K.H."/>
        </authorList>
    </citation>
    <scope>NUCLEOTIDE SEQUENCE [LARGE SCALE GENOMIC DNA]</scope>
    <source>
        <strain evidence="4">ATCC 22028 / DSM 70294 / BCRC 21397 / CBS 2163 / NBRC 10782 / NRRL Y-8283 / UCD 57-17</strain>
    </source>
</reference>
<name>A7TKS9_VANPO</name>
<dbReference type="STRING" id="436907.A7TKS9"/>
<dbReference type="EC" id="4.3.2.7" evidence="1"/>
<protein>
    <recommendedName>
        <fullName evidence="1">glutathione-specific gamma-glutamylcyclotransferase</fullName>
        <ecNumber evidence="1">4.3.2.7</ecNumber>
    </recommendedName>
</protein>